<keyword evidence="8" id="KW-0472">Membrane</keyword>
<evidence type="ECO:0000313" key="12">
    <source>
        <dbReference type="Proteomes" id="UP001347796"/>
    </source>
</evidence>
<dbReference type="AlphaFoldDB" id="A0AAN8JCE0"/>
<comment type="subunit">
    <text evidence="8">Heterohexamer.</text>
</comment>
<evidence type="ECO:0000256" key="6">
    <source>
        <dbReference type="ARBA" id="ARBA00023128"/>
    </source>
</evidence>
<dbReference type="Pfam" id="PF02953">
    <property type="entry name" value="zf-Tim10_DDP"/>
    <property type="match status" value="1"/>
</dbReference>
<evidence type="ECO:0000313" key="11">
    <source>
        <dbReference type="EMBL" id="KAK6173199.1"/>
    </source>
</evidence>
<comment type="similarity">
    <text evidence="8">Belongs to the small Tim family.</text>
</comment>
<dbReference type="GO" id="GO:0015031">
    <property type="term" value="P:protein transport"/>
    <property type="evidence" value="ECO:0007669"/>
    <property type="project" value="UniProtKB-KW"/>
</dbReference>
<keyword evidence="1 8" id="KW-0813">Transport</keyword>
<dbReference type="InterPro" id="IPR050673">
    <property type="entry name" value="Mito_inner_translocase_sub"/>
</dbReference>
<evidence type="ECO:0000256" key="8">
    <source>
        <dbReference type="RuleBase" id="RU367043"/>
    </source>
</evidence>
<proteinExistence type="inferred from homology"/>
<comment type="subcellular location">
    <subcellularLocation>
        <location evidence="8">Mitochondrion inner membrane</location>
        <topology evidence="8">Peripheral membrane protein</topology>
        <orientation evidence="8">Intermembrane side</orientation>
    </subcellularLocation>
</comment>
<evidence type="ECO:0000256" key="7">
    <source>
        <dbReference type="ARBA" id="ARBA00023157"/>
    </source>
</evidence>
<reference evidence="11 12" key="1">
    <citation type="submission" date="2024-01" db="EMBL/GenBank/DDBJ databases">
        <title>The genome of the rayed Mediterranean limpet Patella caerulea (Linnaeus, 1758).</title>
        <authorList>
            <person name="Anh-Thu Weber A."/>
            <person name="Halstead-Nussloch G."/>
        </authorList>
    </citation>
    <scope>NUCLEOTIDE SEQUENCE [LARGE SCALE GENOMIC DNA]</scope>
    <source>
        <strain evidence="11">AATW-2023a</strain>
        <tissue evidence="11">Whole specimen</tissue>
    </source>
</reference>
<organism evidence="11 12">
    <name type="scientific">Patella caerulea</name>
    <name type="common">Rayed Mediterranean limpet</name>
    <dbReference type="NCBI Taxonomy" id="87958"/>
    <lineage>
        <taxon>Eukaryota</taxon>
        <taxon>Metazoa</taxon>
        <taxon>Spiralia</taxon>
        <taxon>Lophotrochozoa</taxon>
        <taxon>Mollusca</taxon>
        <taxon>Gastropoda</taxon>
        <taxon>Patellogastropoda</taxon>
        <taxon>Patelloidea</taxon>
        <taxon>Patellidae</taxon>
        <taxon>Patella</taxon>
    </lineage>
</organism>
<gene>
    <name evidence="11" type="ORF">SNE40_016696</name>
</gene>
<evidence type="ECO:0000256" key="1">
    <source>
        <dbReference type="ARBA" id="ARBA00022448"/>
    </source>
</evidence>
<keyword evidence="8" id="KW-0143">Chaperone</keyword>
<keyword evidence="4 8" id="KW-0653">Protein transport</keyword>
<keyword evidence="7 8" id="KW-1015">Disulfide bond</keyword>
<sequence>MNLADETNARNLRDFLLLYNQLTEQCFDRCVYNFNRKDVSNRENDCVYMCADRYVAFNQKTMHIFMEQQNLKQQAAIQAATNLANTPSLPVPNLSTTTPSVSPS</sequence>
<protein>
    <recommendedName>
        <fullName evidence="8">Mitochondrial import inner membrane translocase subunit</fullName>
    </recommendedName>
</protein>
<keyword evidence="3" id="KW-0862">Zinc</keyword>
<dbReference type="SUPFAM" id="SSF144122">
    <property type="entry name" value="Tim10-like"/>
    <property type="match status" value="1"/>
</dbReference>
<evidence type="ECO:0000256" key="4">
    <source>
        <dbReference type="ARBA" id="ARBA00022927"/>
    </source>
</evidence>
<dbReference type="GO" id="GO:0005743">
    <property type="term" value="C:mitochondrial inner membrane"/>
    <property type="evidence" value="ECO:0007669"/>
    <property type="project" value="UniProtKB-SubCell"/>
</dbReference>
<comment type="domain">
    <text evidence="8">The twin CX3C motif contains 4 conserved Cys residues that form 2 disulfide bonds in the mitochondrial intermembrane space.</text>
</comment>
<dbReference type="InterPro" id="IPR035427">
    <property type="entry name" value="Tim10-like_dom_sf"/>
</dbReference>
<keyword evidence="8" id="KW-0999">Mitochondrion inner membrane</keyword>
<evidence type="ECO:0000256" key="9">
    <source>
        <dbReference type="SAM" id="MobiDB-lite"/>
    </source>
</evidence>
<evidence type="ECO:0000256" key="2">
    <source>
        <dbReference type="ARBA" id="ARBA00022723"/>
    </source>
</evidence>
<comment type="caution">
    <text evidence="11">The sequence shown here is derived from an EMBL/GenBank/DDBJ whole genome shotgun (WGS) entry which is preliminary data.</text>
</comment>
<feature type="domain" description="Tim10-like" evidence="10">
    <location>
        <begin position="9"/>
        <end position="66"/>
    </location>
</feature>
<dbReference type="InterPro" id="IPR004217">
    <property type="entry name" value="Tim10-like"/>
</dbReference>
<keyword evidence="2" id="KW-0479">Metal-binding</keyword>
<evidence type="ECO:0000259" key="10">
    <source>
        <dbReference type="Pfam" id="PF02953"/>
    </source>
</evidence>
<keyword evidence="12" id="KW-1185">Reference proteome</keyword>
<feature type="region of interest" description="Disordered" evidence="9">
    <location>
        <begin position="85"/>
        <end position="104"/>
    </location>
</feature>
<dbReference type="Gene3D" id="1.10.287.810">
    <property type="entry name" value="Mitochondrial import inner membrane translocase subunit tim13 like domains"/>
    <property type="match status" value="1"/>
</dbReference>
<dbReference type="EMBL" id="JAZGQO010000011">
    <property type="protein sequence ID" value="KAK6173199.1"/>
    <property type="molecule type" value="Genomic_DNA"/>
</dbReference>
<evidence type="ECO:0000256" key="5">
    <source>
        <dbReference type="ARBA" id="ARBA00023010"/>
    </source>
</evidence>
<name>A0AAN8JCE0_PATCE</name>
<evidence type="ECO:0000256" key="3">
    <source>
        <dbReference type="ARBA" id="ARBA00022833"/>
    </source>
</evidence>
<dbReference type="Proteomes" id="UP001347796">
    <property type="component" value="Unassembled WGS sequence"/>
</dbReference>
<dbReference type="GO" id="GO:0046872">
    <property type="term" value="F:metal ion binding"/>
    <property type="evidence" value="ECO:0007669"/>
    <property type="project" value="UniProtKB-KW"/>
</dbReference>
<keyword evidence="5 8" id="KW-0811">Translocation</keyword>
<keyword evidence="6 8" id="KW-0496">Mitochondrion</keyword>
<dbReference type="PANTHER" id="PTHR13172">
    <property type="entry name" value="MITOCHONDRIAL IMPORT INNER MEMBRANE TRANSLOCASE SUBUNIT TIM9B"/>
    <property type="match status" value="1"/>
</dbReference>
<comment type="function">
    <text evidence="8">Mitochondrial intermembrane chaperone that participates in the import and insertion of some multi-pass transmembrane proteins into the mitochondrial inner membrane. Also required for the transfer of beta-barrel precursors from the TOM complex to the sorting and assembly machinery (SAM complex) of the outer membrane. Acts as a chaperone-like protein that protects the hydrophobic precursors from aggregation and guide them through the mitochondrial intermembrane space.</text>
</comment>
<accession>A0AAN8JCE0</accession>